<sequence length="124" mass="13837">MLIQYKFLRDPLCTAHRIVTLLLKRVLQFVDAIKVQKELLSTSQGNSASGSTKNDIIKAFYGSCIPTEVSVHSPQQAQNKGCGKRIKGGKEKAIEVSQKTKRLCRKSNKKGYHDSRNCALNSEE</sequence>
<keyword evidence="4" id="KW-1185">Reference proteome</keyword>
<accession>A0AAV0E7G1</accession>
<evidence type="ECO:0000313" key="3">
    <source>
        <dbReference type="EMBL" id="CAH9132683.1"/>
    </source>
</evidence>
<evidence type="ECO:0000313" key="2">
    <source>
        <dbReference type="EMBL" id="CAH9115171.1"/>
    </source>
</evidence>
<dbReference type="EMBL" id="CAMAPF010000235">
    <property type="protein sequence ID" value="CAH9115171.1"/>
    <property type="molecule type" value="Genomic_DNA"/>
</dbReference>
<reference evidence="2" key="1">
    <citation type="submission" date="2022-07" db="EMBL/GenBank/DDBJ databases">
        <authorList>
            <person name="Macas J."/>
            <person name="Novak P."/>
            <person name="Neumann P."/>
        </authorList>
    </citation>
    <scope>NUCLEOTIDE SEQUENCE</scope>
</reference>
<gene>
    <name evidence="2" type="ORF">CEPIT_LOCUS20980</name>
    <name evidence="3" type="ORF">CEPIT_LOCUS32371</name>
</gene>
<evidence type="ECO:0000256" key="1">
    <source>
        <dbReference type="SAM" id="MobiDB-lite"/>
    </source>
</evidence>
<dbReference type="Proteomes" id="UP001152523">
    <property type="component" value="Unassembled WGS sequence"/>
</dbReference>
<organism evidence="2 4">
    <name type="scientific">Cuscuta epithymum</name>
    <dbReference type="NCBI Taxonomy" id="186058"/>
    <lineage>
        <taxon>Eukaryota</taxon>
        <taxon>Viridiplantae</taxon>
        <taxon>Streptophyta</taxon>
        <taxon>Embryophyta</taxon>
        <taxon>Tracheophyta</taxon>
        <taxon>Spermatophyta</taxon>
        <taxon>Magnoliopsida</taxon>
        <taxon>eudicotyledons</taxon>
        <taxon>Gunneridae</taxon>
        <taxon>Pentapetalae</taxon>
        <taxon>asterids</taxon>
        <taxon>lamiids</taxon>
        <taxon>Solanales</taxon>
        <taxon>Convolvulaceae</taxon>
        <taxon>Cuscuteae</taxon>
        <taxon>Cuscuta</taxon>
        <taxon>Cuscuta subgen. Cuscuta</taxon>
    </lineage>
</organism>
<dbReference type="AlphaFoldDB" id="A0AAV0E7G1"/>
<dbReference type="EMBL" id="CAMAPF010000972">
    <property type="protein sequence ID" value="CAH9132683.1"/>
    <property type="molecule type" value="Genomic_DNA"/>
</dbReference>
<evidence type="ECO:0000313" key="4">
    <source>
        <dbReference type="Proteomes" id="UP001152523"/>
    </source>
</evidence>
<comment type="caution">
    <text evidence="2">The sequence shown here is derived from an EMBL/GenBank/DDBJ whole genome shotgun (WGS) entry which is preliminary data.</text>
</comment>
<feature type="region of interest" description="Disordered" evidence="1">
    <location>
        <begin position="105"/>
        <end position="124"/>
    </location>
</feature>
<protein>
    <submittedName>
        <fullName evidence="2">Uncharacterized protein</fullName>
    </submittedName>
</protein>
<proteinExistence type="predicted"/>
<name>A0AAV0E7G1_9ASTE</name>